<dbReference type="eggNOG" id="COG0640">
    <property type="taxonomic scope" value="Bacteria"/>
</dbReference>
<dbReference type="HOGENOM" id="CLU_097806_3_3_0"/>
<dbReference type="PANTHER" id="PTHR33154:SF18">
    <property type="entry name" value="ARSENICAL RESISTANCE OPERON REPRESSOR"/>
    <property type="match status" value="1"/>
</dbReference>
<name>A8F788_PSELT</name>
<organism evidence="5 6">
    <name type="scientific">Pseudothermotoga lettingae (strain ATCC BAA-301 / DSM 14385 / NBRC 107922 / TMO)</name>
    <name type="common">Thermotoga lettingae</name>
    <dbReference type="NCBI Taxonomy" id="416591"/>
    <lineage>
        <taxon>Bacteria</taxon>
        <taxon>Thermotogati</taxon>
        <taxon>Thermotogota</taxon>
        <taxon>Thermotogae</taxon>
        <taxon>Thermotogales</taxon>
        <taxon>Thermotogaceae</taxon>
        <taxon>Pseudothermotoga</taxon>
    </lineage>
</organism>
<dbReference type="InterPro" id="IPR001845">
    <property type="entry name" value="HTH_ArsR_DNA-bd_dom"/>
</dbReference>
<keyword evidence="2" id="KW-0238">DNA-binding</keyword>
<gene>
    <name evidence="5" type="ordered locus">Tlet_1466</name>
</gene>
<evidence type="ECO:0000256" key="3">
    <source>
        <dbReference type="ARBA" id="ARBA00023163"/>
    </source>
</evidence>
<evidence type="ECO:0000256" key="1">
    <source>
        <dbReference type="ARBA" id="ARBA00023015"/>
    </source>
</evidence>
<dbReference type="InterPro" id="IPR051081">
    <property type="entry name" value="HTH_MetalResp_TranReg"/>
</dbReference>
<proteinExistence type="predicted"/>
<dbReference type="NCBIfam" id="NF033788">
    <property type="entry name" value="HTH_metalloreg"/>
    <property type="match status" value="1"/>
</dbReference>
<dbReference type="Pfam" id="PF01022">
    <property type="entry name" value="HTH_5"/>
    <property type="match status" value="1"/>
</dbReference>
<accession>A8F788</accession>
<dbReference type="CDD" id="cd00090">
    <property type="entry name" value="HTH_ARSR"/>
    <property type="match status" value="1"/>
</dbReference>
<dbReference type="GO" id="GO:0003677">
    <property type="term" value="F:DNA binding"/>
    <property type="evidence" value="ECO:0007669"/>
    <property type="project" value="UniProtKB-KW"/>
</dbReference>
<reference evidence="5 6" key="1">
    <citation type="submission" date="2007-08" db="EMBL/GenBank/DDBJ databases">
        <title>Complete sequence of Thermotoga lettingae TMO.</title>
        <authorList>
            <consortium name="US DOE Joint Genome Institute"/>
            <person name="Copeland A."/>
            <person name="Lucas S."/>
            <person name="Lapidus A."/>
            <person name="Barry K."/>
            <person name="Glavina del Rio T."/>
            <person name="Dalin E."/>
            <person name="Tice H."/>
            <person name="Pitluck S."/>
            <person name="Foster B."/>
            <person name="Bruce D."/>
            <person name="Schmutz J."/>
            <person name="Larimer F."/>
            <person name="Land M."/>
            <person name="Hauser L."/>
            <person name="Kyrpides N."/>
            <person name="Mikhailova N."/>
            <person name="Nelson K."/>
            <person name="Gogarten J.P."/>
            <person name="Noll K."/>
            <person name="Richardson P."/>
        </authorList>
    </citation>
    <scope>NUCLEOTIDE SEQUENCE [LARGE SCALE GENOMIC DNA]</scope>
    <source>
        <strain evidence="6">ATCC BAA-301 / DSM 14385 / NBRC 107922 / TMO</strain>
    </source>
</reference>
<sequence>MHTEKIFKALSCKWRIEIIKQAAKQDLCICDLEAANHIDKTTISRHIAILQNAGIIELQREGQRKRIVLKDSRVLELINLAEKIAKEYSF</sequence>
<keyword evidence="1" id="KW-0805">Transcription regulation</keyword>
<dbReference type="PRINTS" id="PR00778">
    <property type="entry name" value="HTHARSR"/>
</dbReference>
<evidence type="ECO:0000256" key="2">
    <source>
        <dbReference type="ARBA" id="ARBA00023125"/>
    </source>
</evidence>
<dbReference type="KEGG" id="tle:Tlet_1466"/>
<keyword evidence="3" id="KW-0804">Transcription</keyword>
<dbReference type="SUPFAM" id="SSF46785">
    <property type="entry name" value="Winged helix' DNA-binding domain"/>
    <property type="match status" value="1"/>
</dbReference>
<dbReference type="RefSeq" id="WP_012003498.1">
    <property type="nucleotide sequence ID" value="NC_009828.1"/>
</dbReference>
<dbReference type="Gene3D" id="1.10.10.10">
    <property type="entry name" value="Winged helix-like DNA-binding domain superfamily/Winged helix DNA-binding domain"/>
    <property type="match status" value="1"/>
</dbReference>
<dbReference type="SMART" id="SM00418">
    <property type="entry name" value="HTH_ARSR"/>
    <property type="match status" value="1"/>
</dbReference>
<evidence type="ECO:0000313" key="5">
    <source>
        <dbReference type="EMBL" id="ABV34022.1"/>
    </source>
</evidence>
<dbReference type="Proteomes" id="UP000002016">
    <property type="component" value="Chromosome"/>
</dbReference>
<protein>
    <submittedName>
        <fullName evidence="5">Regulatory protein ArsR</fullName>
    </submittedName>
</protein>
<reference evidence="5 6" key="2">
    <citation type="journal article" date="2009" name="Proc. Natl. Acad. Sci. U.S.A.">
        <title>On the chimeric nature, thermophilic origin, and phylogenetic placement of the Thermotogales.</title>
        <authorList>
            <person name="Zhaxybayeva O."/>
            <person name="Swithers K.S."/>
            <person name="Lapierre P."/>
            <person name="Fournier G.P."/>
            <person name="Bickhart D.M."/>
            <person name="DeBoy R.T."/>
            <person name="Nelson K.E."/>
            <person name="Nesbo C.L."/>
            <person name="Doolittle W.F."/>
            <person name="Gogarten J.P."/>
            <person name="Noll K.M."/>
        </authorList>
    </citation>
    <scope>NUCLEOTIDE SEQUENCE [LARGE SCALE GENOMIC DNA]</scope>
    <source>
        <strain evidence="6">ATCC BAA-301 / DSM 14385 / NBRC 107922 / TMO</strain>
    </source>
</reference>
<dbReference type="PANTHER" id="PTHR33154">
    <property type="entry name" value="TRANSCRIPTIONAL REGULATOR, ARSR FAMILY"/>
    <property type="match status" value="1"/>
</dbReference>
<keyword evidence="6" id="KW-1185">Reference proteome</keyword>
<dbReference type="InterPro" id="IPR036388">
    <property type="entry name" value="WH-like_DNA-bd_sf"/>
</dbReference>
<dbReference type="PROSITE" id="PS50987">
    <property type="entry name" value="HTH_ARSR_2"/>
    <property type="match status" value="1"/>
</dbReference>
<dbReference type="AlphaFoldDB" id="A8F788"/>
<dbReference type="EMBL" id="CP000812">
    <property type="protein sequence ID" value="ABV34022.1"/>
    <property type="molecule type" value="Genomic_DNA"/>
</dbReference>
<dbReference type="InterPro" id="IPR036390">
    <property type="entry name" value="WH_DNA-bd_sf"/>
</dbReference>
<evidence type="ECO:0000259" key="4">
    <source>
        <dbReference type="PROSITE" id="PS50987"/>
    </source>
</evidence>
<feature type="domain" description="HTH arsR-type" evidence="4">
    <location>
        <begin position="1"/>
        <end position="89"/>
    </location>
</feature>
<dbReference type="GO" id="GO:0003700">
    <property type="term" value="F:DNA-binding transcription factor activity"/>
    <property type="evidence" value="ECO:0007669"/>
    <property type="project" value="InterPro"/>
</dbReference>
<dbReference type="STRING" id="416591.Tlet_1466"/>
<dbReference type="InterPro" id="IPR011991">
    <property type="entry name" value="ArsR-like_HTH"/>
</dbReference>
<evidence type="ECO:0000313" key="6">
    <source>
        <dbReference type="Proteomes" id="UP000002016"/>
    </source>
</evidence>
<dbReference type="OrthoDB" id="46768at2"/>